<dbReference type="Pfam" id="PF01832">
    <property type="entry name" value="Glucosaminidase"/>
    <property type="match status" value="1"/>
</dbReference>
<dbReference type="EMBL" id="PTIU01000007">
    <property type="protein sequence ID" value="PPK55159.1"/>
    <property type="molecule type" value="Genomic_DNA"/>
</dbReference>
<dbReference type="Proteomes" id="UP000239446">
    <property type="component" value="Unassembled WGS sequence"/>
</dbReference>
<reference evidence="13 16" key="1">
    <citation type="submission" date="2018-02" db="EMBL/GenBank/DDBJ databases">
        <title>Deep subsurface shale carbon reservoir microbial communities from Ohio and West Virginia, USA.</title>
        <authorList>
            <person name="Wrighton K."/>
        </authorList>
    </citation>
    <scope>NUCLEOTIDE SEQUENCE [LARGE SCALE GENOMIC DNA]</scope>
    <source>
        <strain evidence="13 16">UTICA-S1B6</strain>
    </source>
</reference>
<keyword evidence="14" id="KW-0966">Cell projection</keyword>
<evidence type="ECO:0000256" key="10">
    <source>
        <dbReference type="ARBA" id="ARBA00023316"/>
    </source>
</evidence>
<evidence type="ECO:0000256" key="5">
    <source>
        <dbReference type="ARBA" id="ARBA00013433"/>
    </source>
</evidence>
<dbReference type="PANTHER" id="PTHR33308:SF9">
    <property type="entry name" value="PEPTIDOGLYCAN HYDROLASE FLGJ"/>
    <property type="match status" value="1"/>
</dbReference>
<evidence type="ECO:0000256" key="4">
    <source>
        <dbReference type="ARBA" id="ARBA00007974"/>
    </source>
</evidence>
<dbReference type="AlphaFoldDB" id="A0A2S6G7J2"/>
<evidence type="ECO:0000256" key="1">
    <source>
        <dbReference type="ARBA" id="ARBA00002954"/>
    </source>
</evidence>
<protein>
    <recommendedName>
        <fullName evidence="5">Peptidoglycan hydrolase FlgJ</fullName>
    </recommendedName>
    <alternativeName>
        <fullName evidence="11">Muramidase FlgJ</fullName>
    </alternativeName>
</protein>
<dbReference type="InterPro" id="IPR002901">
    <property type="entry name" value="MGlyc_endo_b_GlcNAc-like_dom"/>
</dbReference>
<dbReference type="InterPro" id="IPR013377">
    <property type="entry name" value="FlgJ"/>
</dbReference>
<sequence>MQDYRVQQAQVYTDFQGLNAMKAQARTDKKAALEQVAKQFEGLFLQEMLKSMRKAGEAFAEGNYLNSNEANTYRDMFDSQVSLSMAGGTGTGLAEALVRQLSQQIPGMDSEGGKLAGHKSTLADYDRSLPAISRELPKQLSEVDEISRAVAADKKVAASGKALPADARELPATFESAEHFVTELMPVAEKVAKESGIDPKLMVAQAALETGWGRHMIEGDGNEPSFNLFGIKADSRWSGNAVTITTTEFRGGVPMKERADFRAYDDYEASFRDYVDFLQSNPRYKDVLSSADQPEAFADKLQEAGYATDPEYGSKIRSIMSRSAAMTLSMRGTGTEE</sequence>
<comment type="subcellular location">
    <subcellularLocation>
        <location evidence="2">Periplasm</location>
    </subcellularLocation>
</comment>
<reference evidence="14 15" key="2">
    <citation type="submission" date="2018-02" db="EMBL/GenBank/DDBJ databases">
        <title>Subsurface microbial communities from deep shales in Ohio and West Virginia, USA.</title>
        <authorList>
            <person name="Wrighton K."/>
        </authorList>
    </citation>
    <scope>NUCLEOTIDE SEQUENCE [LARGE SCALE GENOMIC DNA]</scope>
    <source>
        <strain evidence="14 15">UTICA-S1B9</strain>
    </source>
</reference>
<keyword evidence="9" id="KW-0326">Glycosidase</keyword>
<dbReference type="STRING" id="930118.SAMN05216429_110129"/>
<dbReference type="NCBIfam" id="TIGR02541">
    <property type="entry name" value="flagell_FlgJ"/>
    <property type="match status" value="1"/>
</dbReference>
<dbReference type="RefSeq" id="WP_104415732.1">
    <property type="nucleotide sequence ID" value="NZ_PTIT01000007.1"/>
</dbReference>
<dbReference type="Proteomes" id="UP000239648">
    <property type="component" value="Unassembled WGS sequence"/>
</dbReference>
<dbReference type="GO" id="GO:0071555">
    <property type="term" value="P:cell wall organization"/>
    <property type="evidence" value="ECO:0007669"/>
    <property type="project" value="UniProtKB-KW"/>
</dbReference>
<dbReference type="EMBL" id="PTIT01000007">
    <property type="protein sequence ID" value="PPK52153.1"/>
    <property type="molecule type" value="Genomic_DNA"/>
</dbReference>
<dbReference type="GO" id="GO:0042597">
    <property type="term" value="C:periplasmic space"/>
    <property type="evidence" value="ECO:0007669"/>
    <property type="project" value="UniProtKB-SubCell"/>
</dbReference>
<name>A0A2S6G7J2_9GAMM</name>
<evidence type="ECO:0000256" key="6">
    <source>
        <dbReference type="ARBA" id="ARBA00022764"/>
    </source>
</evidence>
<proteinExistence type="inferred from homology"/>
<evidence type="ECO:0000256" key="3">
    <source>
        <dbReference type="ARBA" id="ARBA00006880"/>
    </source>
</evidence>
<dbReference type="OrthoDB" id="289937at2"/>
<evidence type="ECO:0000256" key="11">
    <source>
        <dbReference type="ARBA" id="ARBA00030835"/>
    </source>
</evidence>
<evidence type="ECO:0000256" key="2">
    <source>
        <dbReference type="ARBA" id="ARBA00004418"/>
    </source>
</evidence>
<dbReference type="GO" id="GO:0044780">
    <property type="term" value="P:bacterial-type flagellum assembly"/>
    <property type="evidence" value="ECO:0007669"/>
    <property type="project" value="InterPro"/>
</dbReference>
<evidence type="ECO:0000256" key="7">
    <source>
        <dbReference type="ARBA" id="ARBA00022795"/>
    </source>
</evidence>
<comment type="similarity">
    <text evidence="3">In the N-terminal section; belongs to the FlgJ family.</text>
</comment>
<keyword evidence="14" id="KW-0969">Cilium</keyword>
<keyword evidence="8" id="KW-0378">Hydrolase</keyword>
<dbReference type="PANTHER" id="PTHR33308">
    <property type="entry name" value="PEPTIDOGLYCAN HYDROLASE FLGJ"/>
    <property type="match status" value="1"/>
</dbReference>
<dbReference type="PRINTS" id="PR01002">
    <property type="entry name" value="FLGFLGJ"/>
</dbReference>
<keyword evidence="7" id="KW-1005">Bacterial flagellum biogenesis</keyword>
<dbReference type="InterPro" id="IPR051056">
    <property type="entry name" value="Glycosyl_Hydrolase_73"/>
</dbReference>
<dbReference type="Gene3D" id="1.10.530.10">
    <property type="match status" value="1"/>
</dbReference>
<comment type="similarity">
    <text evidence="4">In the C-terminal section; belongs to the glycosyl hydrolase 73 family.</text>
</comment>
<dbReference type="Gene3D" id="2.10.70.40">
    <property type="entry name" value="peptidoglycan hydrolase"/>
    <property type="match status" value="1"/>
</dbReference>
<dbReference type="InterPro" id="IPR019301">
    <property type="entry name" value="Flagellar_prot_FlgJ_N"/>
</dbReference>
<evidence type="ECO:0000259" key="12">
    <source>
        <dbReference type="SMART" id="SM00047"/>
    </source>
</evidence>
<dbReference type="SMART" id="SM00047">
    <property type="entry name" value="LYZ2"/>
    <property type="match status" value="1"/>
</dbReference>
<dbReference type="Pfam" id="PF10135">
    <property type="entry name" value="Rod-binding"/>
    <property type="match status" value="1"/>
</dbReference>
<evidence type="ECO:0000313" key="16">
    <source>
        <dbReference type="Proteomes" id="UP000239648"/>
    </source>
</evidence>
<dbReference type="GO" id="GO:0016798">
    <property type="term" value="F:hydrolase activity, acting on glycosyl bonds"/>
    <property type="evidence" value="ECO:0007669"/>
    <property type="project" value="UniProtKB-KW"/>
</dbReference>
<keyword evidence="10" id="KW-0961">Cell wall biogenesis/degradation</keyword>
<evidence type="ECO:0000313" key="14">
    <source>
        <dbReference type="EMBL" id="PPK55159.1"/>
    </source>
</evidence>
<evidence type="ECO:0000256" key="8">
    <source>
        <dbReference type="ARBA" id="ARBA00022801"/>
    </source>
</evidence>
<comment type="caution">
    <text evidence="14">The sequence shown here is derived from an EMBL/GenBank/DDBJ whole genome shotgun (WGS) entry which is preliminary data.</text>
</comment>
<dbReference type="GO" id="GO:0071973">
    <property type="term" value="P:bacterial-type flagellum-dependent cell motility"/>
    <property type="evidence" value="ECO:0007669"/>
    <property type="project" value="TreeGrafter"/>
</dbReference>
<dbReference type="GO" id="GO:0004040">
    <property type="term" value="F:amidase activity"/>
    <property type="evidence" value="ECO:0007669"/>
    <property type="project" value="InterPro"/>
</dbReference>
<evidence type="ECO:0000313" key="13">
    <source>
        <dbReference type="EMBL" id="PPK52153.1"/>
    </source>
</evidence>
<keyword evidence="14" id="KW-0282">Flagellum</keyword>
<keyword evidence="6" id="KW-0574">Periplasm</keyword>
<feature type="domain" description="Mannosyl-glycoprotein endo-beta-N-acetylglucosamidase-like" evidence="12">
    <location>
        <begin position="169"/>
        <end position="329"/>
    </location>
</feature>
<comment type="function">
    <text evidence="1">Flagellum-specific muramidase which hydrolyzes the peptidoglycan layer to assemble the rod structure in the periplasmic space.</text>
</comment>
<gene>
    <name evidence="14" type="ORF">B0H24_100769</name>
    <name evidence="13" type="ORF">BY455_10778</name>
</gene>
<keyword evidence="16" id="KW-1185">Reference proteome</keyword>
<evidence type="ECO:0000256" key="9">
    <source>
        <dbReference type="ARBA" id="ARBA00023295"/>
    </source>
</evidence>
<evidence type="ECO:0000313" key="15">
    <source>
        <dbReference type="Proteomes" id="UP000239446"/>
    </source>
</evidence>
<organism evidence="14 15">
    <name type="scientific">Marinobacter persicus</name>
    <dbReference type="NCBI Taxonomy" id="930118"/>
    <lineage>
        <taxon>Bacteria</taxon>
        <taxon>Pseudomonadati</taxon>
        <taxon>Pseudomonadota</taxon>
        <taxon>Gammaproteobacteria</taxon>
        <taxon>Pseudomonadales</taxon>
        <taxon>Marinobacteraceae</taxon>
        <taxon>Marinobacter</taxon>
    </lineage>
</organism>
<accession>A0A2S6G7J2</accession>